<keyword evidence="9" id="KW-0411">Iron-sulfur</keyword>
<keyword evidence="4" id="KW-0001">2Fe-2S</keyword>
<evidence type="ECO:0000256" key="4">
    <source>
        <dbReference type="ARBA" id="ARBA00022714"/>
    </source>
</evidence>
<dbReference type="PANTHER" id="PTHR43557">
    <property type="entry name" value="APOPTOSIS-INDUCING FACTOR 1"/>
    <property type="match status" value="1"/>
</dbReference>
<evidence type="ECO:0000256" key="9">
    <source>
        <dbReference type="ARBA" id="ARBA00023014"/>
    </source>
</evidence>
<dbReference type="PRINTS" id="PR00411">
    <property type="entry name" value="PNDRDTASEI"/>
</dbReference>
<evidence type="ECO:0000256" key="6">
    <source>
        <dbReference type="ARBA" id="ARBA00022827"/>
    </source>
</evidence>
<organism evidence="11 12">
    <name type="scientific">[Torrubiella] hemipterigena</name>
    <dbReference type="NCBI Taxonomy" id="1531966"/>
    <lineage>
        <taxon>Eukaryota</taxon>
        <taxon>Fungi</taxon>
        <taxon>Dikarya</taxon>
        <taxon>Ascomycota</taxon>
        <taxon>Pezizomycotina</taxon>
        <taxon>Sordariomycetes</taxon>
        <taxon>Hypocreomycetidae</taxon>
        <taxon>Hypocreales</taxon>
        <taxon>Clavicipitaceae</taxon>
        <taxon>Clavicipitaceae incertae sedis</taxon>
        <taxon>'Torrubiella' clade</taxon>
    </lineage>
</organism>
<dbReference type="SUPFAM" id="SSF55424">
    <property type="entry name" value="FAD/NAD-linked reductases, dimerisation (C-terminal) domain"/>
    <property type="match status" value="1"/>
</dbReference>
<dbReference type="GO" id="GO:0046872">
    <property type="term" value="F:metal ion binding"/>
    <property type="evidence" value="ECO:0007669"/>
    <property type="project" value="UniProtKB-KW"/>
</dbReference>
<evidence type="ECO:0000256" key="5">
    <source>
        <dbReference type="ARBA" id="ARBA00022723"/>
    </source>
</evidence>
<keyword evidence="7" id="KW-0560">Oxidoreductase</keyword>
<dbReference type="InterPro" id="IPR023753">
    <property type="entry name" value="FAD/NAD-binding_dom"/>
</dbReference>
<dbReference type="InterPro" id="IPR036922">
    <property type="entry name" value="Rieske_2Fe-2S_sf"/>
</dbReference>
<dbReference type="InterPro" id="IPR016156">
    <property type="entry name" value="FAD/NAD-linked_Rdtase_dimer_sf"/>
</dbReference>
<comment type="cofactor">
    <cofactor evidence="1">
        <name>FAD</name>
        <dbReference type="ChEBI" id="CHEBI:57692"/>
    </cofactor>
</comment>
<keyword evidence="12" id="KW-1185">Reference proteome</keyword>
<dbReference type="PANTHER" id="PTHR43557:SF2">
    <property type="entry name" value="RIESKE DOMAIN-CONTAINING PROTEIN-RELATED"/>
    <property type="match status" value="1"/>
</dbReference>
<dbReference type="GO" id="GO:0005737">
    <property type="term" value="C:cytoplasm"/>
    <property type="evidence" value="ECO:0007669"/>
    <property type="project" value="TreeGrafter"/>
</dbReference>
<dbReference type="Gene3D" id="3.30.390.30">
    <property type="match status" value="1"/>
</dbReference>
<keyword evidence="5" id="KW-0479">Metal-binding</keyword>
<dbReference type="SUPFAM" id="SSF51905">
    <property type="entry name" value="FAD/NAD(P)-binding domain"/>
    <property type="match status" value="2"/>
</dbReference>
<comment type="similarity">
    <text evidence="2">Belongs to the FAD-dependent oxidoreductase family.</text>
</comment>
<evidence type="ECO:0000256" key="3">
    <source>
        <dbReference type="ARBA" id="ARBA00022630"/>
    </source>
</evidence>
<dbReference type="PROSITE" id="PS51296">
    <property type="entry name" value="RIESKE"/>
    <property type="match status" value="1"/>
</dbReference>
<sequence>MLVIRTTTLKQLLTTRLLPLTPVRHSRRTLAIMAQEYKLKGLVTLDLPTGFKQEAEVEGIEGAKVLVVSAAGKVSAIGAKCTHYGAPLVKGVLTADGRVTCPWHGACFNAATGDVEDAPAFEPLNTYPLSAKDGSVYITATEAAIKAFSRASNAACTAKDAASAPGVVIVGGGSGALGAVDGLRQHGYTGSVTVVSNEGYLPIDRPKLSKALITDVAKITLRDQAWYDAGNVKWVTDQVASVDFAARSVSTADGTSIPYSKLVLATGGTPRQLPLPGFDTLSNVFTLRTAADTKKITDAIGPDGGKKVVIVGSSFIGMEVANATLKNNSVTVIGMEKVPLERVLGEQVGAAVQASLEKKGITFHMNASVDSASDGAILLKDGTKLPADVVILGVGVSPATEYLQGNAGITLEKDGSVKTDAHFLVDGHKDVYAVGDIATYPYRGPVGGSESGSNTKYTRIEHWNVAQNAGRTAATHIVDPSRAPANFIPVFWSALGAQLRYCGNSAPSVGGWDDVVVHGDLDALKFVAFYTSDNVVVSAASMGMDPYVMQTAELMRTNKMATKDMLQAGYDLLSISP</sequence>
<keyword evidence="3" id="KW-0285">Flavoprotein</keyword>
<evidence type="ECO:0000313" key="12">
    <source>
        <dbReference type="Proteomes" id="UP000039046"/>
    </source>
</evidence>
<accession>A0A0A1TAR9</accession>
<dbReference type="InterPro" id="IPR036188">
    <property type="entry name" value="FAD/NAD-bd_sf"/>
</dbReference>
<evidence type="ECO:0000256" key="1">
    <source>
        <dbReference type="ARBA" id="ARBA00001974"/>
    </source>
</evidence>
<dbReference type="PRINTS" id="PR00368">
    <property type="entry name" value="FADPNR"/>
</dbReference>
<keyword evidence="8" id="KW-0408">Iron</keyword>
<dbReference type="EMBL" id="CDHN01000002">
    <property type="protein sequence ID" value="CEJ83860.1"/>
    <property type="molecule type" value="Genomic_DNA"/>
</dbReference>
<protein>
    <recommendedName>
        <fullName evidence="10">Rieske domain-containing protein</fullName>
    </recommendedName>
</protein>
<dbReference type="InterPro" id="IPR017941">
    <property type="entry name" value="Rieske_2Fe-2S"/>
</dbReference>
<keyword evidence="6" id="KW-0274">FAD</keyword>
<evidence type="ECO:0000256" key="2">
    <source>
        <dbReference type="ARBA" id="ARBA00006442"/>
    </source>
</evidence>
<dbReference type="Gene3D" id="3.50.50.60">
    <property type="entry name" value="FAD/NAD(P)-binding domain"/>
    <property type="match status" value="2"/>
</dbReference>
<dbReference type="Gene3D" id="2.102.10.10">
    <property type="entry name" value="Rieske [2Fe-2S] iron-sulphur domain"/>
    <property type="match status" value="1"/>
</dbReference>
<dbReference type="Pfam" id="PF00355">
    <property type="entry name" value="Rieske"/>
    <property type="match status" value="1"/>
</dbReference>
<evidence type="ECO:0000256" key="8">
    <source>
        <dbReference type="ARBA" id="ARBA00023004"/>
    </source>
</evidence>
<dbReference type="STRING" id="1531966.A0A0A1TAR9"/>
<proteinExistence type="inferred from homology"/>
<dbReference type="Pfam" id="PF07992">
    <property type="entry name" value="Pyr_redox_2"/>
    <property type="match status" value="1"/>
</dbReference>
<feature type="domain" description="Rieske" evidence="10">
    <location>
        <begin position="39"/>
        <end position="138"/>
    </location>
</feature>
<dbReference type="OrthoDB" id="6029at2759"/>
<dbReference type="AlphaFoldDB" id="A0A0A1TAR9"/>
<dbReference type="InterPro" id="IPR050446">
    <property type="entry name" value="FAD-oxidoreductase/Apoptosis"/>
</dbReference>
<dbReference type="Proteomes" id="UP000039046">
    <property type="component" value="Unassembled WGS sequence"/>
</dbReference>
<dbReference type="HOGENOM" id="CLU_003291_4_2_1"/>
<evidence type="ECO:0000256" key="7">
    <source>
        <dbReference type="ARBA" id="ARBA00023002"/>
    </source>
</evidence>
<dbReference type="GO" id="GO:0016651">
    <property type="term" value="F:oxidoreductase activity, acting on NAD(P)H"/>
    <property type="evidence" value="ECO:0007669"/>
    <property type="project" value="TreeGrafter"/>
</dbReference>
<reference evidence="11 12" key="1">
    <citation type="journal article" date="2015" name="Genome Announc.">
        <title>Draft Genome Sequence and Gene Annotation of the Entomopathogenic Fungus Verticillium hemipterigenum.</title>
        <authorList>
            <person name="Horn F."/>
            <person name="Habel A."/>
            <person name="Scharf D.H."/>
            <person name="Dworschak J."/>
            <person name="Brakhage A.A."/>
            <person name="Guthke R."/>
            <person name="Hertweck C."/>
            <person name="Linde J."/>
        </authorList>
    </citation>
    <scope>NUCLEOTIDE SEQUENCE [LARGE SCALE GENOMIC DNA]</scope>
</reference>
<dbReference type="CDD" id="cd03478">
    <property type="entry name" value="Rieske_AIFL_N"/>
    <property type="match status" value="1"/>
</dbReference>
<gene>
    <name evidence="11" type="ORF">VHEMI03283</name>
</gene>
<evidence type="ECO:0000259" key="10">
    <source>
        <dbReference type="PROSITE" id="PS51296"/>
    </source>
</evidence>
<dbReference type="SUPFAM" id="SSF50022">
    <property type="entry name" value="ISP domain"/>
    <property type="match status" value="1"/>
</dbReference>
<evidence type="ECO:0000313" key="11">
    <source>
        <dbReference type="EMBL" id="CEJ83860.1"/>
    </source>
</evidence>
<dbReference type="GO" id="GO:0051537">
    <property type="term" value="F:2 iron, 2 sulfur cluster binding"/>
    <property type="evidence" value="ECO:0007669"/>
    <property type="project" value="UniProtKB-KW"/>
</dbReference>
<name>A0A0A1TAR9_9HYPO</name>